<keyword evidence="1" id="KW-0812">Transmembrane</keyword>
<organism evidence="2 3">
    <name type="scientific">Solicola gregarius</name>
    <dbReference type="NCBI Taxonomy" id="2908642"/>
    <lineage>
        <taxon>Bacteria</taxon>
        <taxon>Bacillati</taxon>
        <taxon>Actinomycetota</taxon>
        <taxon>Actinomycetes</taxon>
        <taxon>Propionibacteriales</taxon>
        <taxon>Nocardioidaceae</taxon>
        <taxon>Solicola</taxon>
    </lineage>
</organism>
<feature type="transmembrane region" description="Helical" evidence="1">
    <location>
        <begin position="178"/>
        <end position="202"/>
    </location>
</feature>
<dbReference type="RefSeq" id="WP_271632155.1">
    <property type="nucleotide sequence ID" value="NZ_CP094970.1"/>
</dbReference>
<proteinExistence type="predicted"/>
<sequence length="265" mass="27635">MSEPWQNMVLIVAVAAVIAVACVLVRRALGSTTIDHGSWAATLSYVATAYGVVVGFSIIFLFGQVADARGAVGDEATSIGTAYEQAELFPESKAGIQSALICYARAVPTYDWPAMIDHEPAPEVDAAFHDLVASVGRDDRQPVGALHSGTATNLVSQVGSISTARETRLVAAETQVPVLLWILLLGGGAFVITLIFVVTYPARPRTQAFLVSMATAFTVVMILIVAALSQPFGQGTGRVSPKLIEQTTAGMESTAPPGIAASCGD</sequence>
<dbReference type="KEGG" id="sgrg:L0C25_13365"/>
<name>A0AA46TEF6_9ACTN</name>
<accession>A0AA46TEF6</accession>
<evidence type="ECO:0000256" key="1">
    <source>
        <dbReference type="SAM" id="Phobius"/>
    </source>
</evidence>
<dbReference type="AlphaFoldDB" id="A0AA46TEF6"/>
<keyword evidence="3" id="KW-1185">Reference proteome</keyword>
<protein>
    <submittedName>
        <fullName evidence="2">DUF4239 domain-containing protein</fullName>
    </submittedName>
</protein>
<dbReference type="EMBL" id="CP094970">
    <property type="protein sequence ID" value="UYM03546.1"/>
    <property type="molecule type" value="Genomic_DNA"/>
</dbReference>
<reference evidence="2" key="1">
    <citation type="submission" date="2022-01" db="EMBL/GenBank/DDBJ databases">
        <title>Nocardioidaceae gen. sp. A5X3R13.</title>
        <authorList>
            <person name="Lopez Marin M.A."/>
            <person name="Uhlik O."/>
        </authorList>
    </citation>
    <scope>NUCLEOTIDE SEQUENCE</scope>
    <source>
        <strain evidence="2">A5X3R13</strain>
    </source>
</reference>
<dbReference type="Pfam" id="PF14023">
    <property type="entry name" value="Bestrophin-like"/>
    <property type="match status" value="1"/>
</dbReference>
<evidence type="ECO:0000313" key="2">
    <source>
        <dbReference type="EMBL" id="UYM03546.1"/>
    </source>
</evidence>
<feature type="transmembrane region" description="Helical" evidence="1">
    <location>
        <begin position="40"/>
        <end position="62"/>
    </location>
</feature>
<keyword evidence="1" id="KW-0472">Membrane</keyword>
<gene>
    <name evidence="2" type="ORF">L0C25_13365</name>
</gene>
<evidence type="ECO:0000313" key="3">
    <source>
        <dbReference type="Proteomes" id="UP001164390"/>
    </source>
</evidence>
<dbReference type="Proteomes" id="UP001164390">
    <property type="component" value="Chromosome"/>
</dbReference>
<feature type="transmembrane region" description="Helical" evidence="1">
    <location>
        <begin position="208"/>
        <end position="228"/>
    </location>
</feature>
<dbReference type="InterPro" id="IPR025333">
    <property type="entry name" value="DUF4239"/>
</dbReference>
<keyword evidence="1" id="KW-1133">Transmembrane helix</keyword>